<dbReference type="Proteomes" id="UP000312032">
    <property type="component" value="Unassembled WGS sequence"/>
</dbReference>
<keyword evidence="3" id="KW-1185">Reference proteome</keyword>
<comment type="caution">
    <text evidence="2">The sequence shown here is derived from an EMBL/GenBank/DDBJ whole genome shotgun (WGS) entry which is preliminary data.</text>
</comment>
<dbReference type="InterPro" id="IPR012338">
    <property type="entry name" value="Beta-lactam/transpept-like"/>
</dbReference>
<evidence type="ECO:0000256" key="1">
    <source>
        <dbReference type="SAM" id="SignalP"/>
    </source>
</evidence>
<evidence type="ECO:0008006" key="4">
    <source>
        <dbReference type="Google" id="ProtNLM"/>
    </source>
</evidence>
<reference evidence="2 3" key="1">
    <citation type="submission" date="2019-06" db="EMBL/GenBank/DDBJ databases">
        <authorList>
            <person name="Li J."/>
        </authorList>
    </citation>
    <scope>NUCLEOTIDE SEQUENCE [LARGE SCALE GENOMIC DNA]</scope>
    <source>
        <strain evidence="2 3">LMG 28165</strain>
    </source>
</reference>
<dbReference type="EMBL" id="VDHJ01000005">
    <property type="protein sequence ID" value="TNL98584.1"/>
    <property type="molecule type" value="Genomic_DNA"/>
</dbReference>
<feature type="chain" id="PRO_5022745467" description="Serine hydrolase" evidence="1">
    <location>
        <begin position="26"/>
        <end position="288"/>
    </location>
</feature>
<dbReference type="AlphaFoldDB" id="A0A5C4U6J7"/>
<dbReference type="RefSeq" id="WP_139465427.1">
    <property type="nucleotide sequence ID" value="NZ_VDHJ01000005.1"/>
</dbReference>
<name>A0A5C4U6J7_9CORY</name>
<evidence type="ECO:0000313" key="3">
    <source>
        <dbReference type="Proteomes" id="UP000312032"/>
    </source>
</evidence>
<evidence type="ECO:0000313" key="2">
    <source>
        <dbReference type="EMBL" id="TNL98584.1"/>
    </source>
</evidence>
<gene>
    <name evidence="2" type="ORF">FHE74_05120</name>
</gene>
<protein>
    <recommendedName>
        <fullName evidence="4">Serine hydrolase</fullName>
    </recommendedName>
</protein>
<sequence length="288" mass="29770">MSFRRFLACGLSTSLALALSNCSNGQVDTPVPVIVTVTASPTNSAEPGTAGPAEPEQATPTDPALDLAALASEVEQELDVRVGVVMQDRAGAHTGGSLTPRPAWSTIKVPLAIAALRADPSLSGVAHSAITVSDNDAAQQLWESLGGGEQAAAAVEQVLRECGDDHTEVNPQVTRPGFSAFGQTDWSLADQASFARCLSTSTGQAEATVLAAMGEISPQHAYGIGQLEGARFKGGWGPEESGPYLVRQFGYVGDTFISIAAIPADGSYESGQLALTTLAGRLRPHIRS</sequence>
<dbReference type="Gene3D" id="3.40.710.10">
    <property type="entry name" value="DD-peptidase/beta-lactamase superfamily"/>
    <property type="match status" value="1"/>
</dbReference>
<dbReference type="OrthoDB" id="3729831at2"/>
<proteinExistence type="predicted"/>
<dbReference type="SUPFAM" id="SSF56601">
    <property type="entry name" value="beta-lactamase/transpeptidase-like"/>
    <property type="match status" value="1"/>
</dbReference>
<keyword evidence="1" id="KW-0732">Signal</keyword>
<feature type="signal peptide" evidence="1">
    <location>
        <begin position="1"/>
        <end position="25"/>
    </location>
</feature>
<accession>A0A5C4U6J7</accession>
<organism evidence="2 3">
    <name type="scientific">Corynebacterium tapiri</name>
    <dbReference type="NCBI Taxonomy" id="1448266"/>
    <lineage>
        <taxon>Bacteria</taxon>
        <taxon>Bacillati</taxon>
        <taxon>Actinomycetota</taxon>
        <taxon>Actinomycetes</taxon>
        <taxon>Mycobacteriales</taxon>
        <taxon>Corynebacteriaceae</taxon>
        <taxon>Corynebacterium</taxon>
    </lineage>
</organism>